<organism evidence="7">
    <name type="scientific">Timema douglasi</name>
    <name type="common">Walking stick</name>
    <dbReference type="NCBI Taxonomy" id="61478"/>
    <lineage>
        <taxon>Eukaryota</taxon>
        <taxon>Metazoa</taxon>
        <taxon>Ecdysozoa</taxon>
        <taxon>Arthropoda</taxon>
        <taxon>Hexapoda</taxon>
        <taxon>Insecta</taxon>
        <taxon>Pterygota</taxon>
        <taxon>Neoptera</taxon>
        <taxon>Polyneoptera</taxon>
        <taxon>Phasmatodea</taxon>
        <taxon>Timematodea</taxon>
        <taxon>Timematoidea</taxon>
        <taxon>Timematidae</taxon>
        <taxon>Timema</taxon>
    </lineage>
</organism>
<evidence type="ECO:0000256" key="4">
    <source>
        <dbReference type="ARBA" id="ARBA00022825"/>
    </source>
</evidence>
<dbReference type="PANTHER" id="PTHR24276:SF91">
    <property type="entry name" value="AT26814P-RELATED"/>
    <property type="match status" value="1"/>
</dbReference>
<dbReference type="CDD" id="cd00190">
    <property type="entry name" value="Tryp_SPc"/>
    <property type="match status" value="1"/>
</dbReference>
<evidence type="ECO:0000259" key="6">
    <source>
        <dbReference type="PROSITE" id="PS50240"/>
    </source>
</evidence>
<sequence length="135" mass="14377">MTERVAPDYKTTLEAEVSIQLNGNHLCGGTILNSNWILTAAHCVQNMKAAELSVLLGTTYLTQGGVTISVSTFIVHASFSPEDAYKNDIAVIKLSQSLTLSSTIQPVSLPSQSQYTPSGLTATLIGWGLLYVSTT</sequence>
<dbReference type="EMBL" id="OA572995">
    <property type="protein sequence ID" value="CAD7204721.1"/>
    <property type="molecule type" value="Genomic_DNA"/>
</dbReference>
<reference evidence="7" key="1">
    <citation type="submission" date="2020-11" db="EMBL/GenBank/DDBJ databases">
        <authorList>
            <person name="Tran Van P."/>
        </authorList>
    </citation>
    <scope>NUCLEOTIDE SEQUENCE</scope>
</reference>
<dbReference type="PANTHER" id="PTHR24276">
    <property type="entry name" value="POLYSERASE-RELATED"/>
    <property type="match status" value="1"/>
</dbReference>
<gene>
    <name evidence="7" type="ORF">TDIB3V08_LOCUS10878</name>
</gene>
<accession>A0A7R8VXX8</accession>
<dbReference type="InterPro" id="IPR018114">
    <property type="entry name" value="TRYPSIN_HIS"/>
</dbReference>
<keyword evidence="2" id="KW-0645">Protease</keyword>
<dbReference type="Gene3D" id="2.40.10.10">
    <property type="entry name" value="Trypsin-like serine proteases"/>
    <property type="match status" value="2"/>
</dbReference>
<evidence type="ECO:0000256" key="1">
    <source>
        <dbReference type="ARBA" id="ARBA00007664"/>
    </source>
</evidence>
<dbReference type="SMART" id="SM00020">
    <property type="entry name" value="Tryp_SPc"/>
    <property type="match status" value="1"/>
</dbReference>
<feature type="domain" description="Peptidase S1" evidence="6">
    <location>
        <begin position="17"/>
        <end position="135"/>
    </location>
</feature>
<dbReference type="Pfam" id="PF00089">
    <property type="entry name" value="Trypsin"/>
    <property type="match status" value="1"/>
</dbReference>
<dbReference type="InterPro" id="IPR009003">
    <property type="entry name" value="Peptidase_S1_PA"/>
</dbReference>
<keyword evidence="5" id="KW-1015">Disulfide bond</keyword>
<dbReference type="AlphaFoldDB" id="A0A7R8VXX8"/>
<dbReference type="PROSITE" id="PS00134">
    <property type="entry name" value="TRYPSIN_HIS"/>
    <property type="match status" value="1"/>
</dbReference>
<evidence type="ECO:0000256" key="3">
    <source>
        <dbReference type="ARBA" id="ARBA00022801"/>
    </source>
</evidence>
<evidence type="ECO:0000313" key="7">
    <source>
        <dbReference type="EMBL" id="CAD7204721.1"/>
    </source>
</evidence>
<dbReference type="PRINTS" id="PR00722">
    <property type="entry name" value="CHYMOTRYPSIN"/>
</dbReference>
<dbReference type="GO" id="GO:0004252">
    <property type="term" value="F:serine-type endopeptidase activity"/>
    <property type="evidence" value="ECO:0007669"/>
    <property type="project" value="InterPro"/>
</dbReference>
<evidence type="ECO:0000256" key="2">
    <source>
        <dbReference type="ARBA" id="ARBA00022670"/>
    </source>
</evidence>
<keyword evidence="4" id="KW-0720">Serine protease</keyword>
<keyword evidence="3" id="KW-0378">Hydrolase</keyword>
<name>A0A7R8VXX8_TIMDO</name>
<dbReference type="GO" id="GO:0006508">
    <property type="term" value="P:proteolysis"/>
    <property type="evidence" value="ECO:0007669"/>
    <property type="project" value="UniProtKB-KW"/>
</dbReference>
<dbReference type="InterPro" id="IPR043504">
    <property type="entry name" value="Peptidase_S1_PA_chymotrypsin"/>
</dbReference>
<dbReference type="InterPro" id="IPR050430">
    <property type="entry name" value="Peptidase_S1"/>
</dbReference>
<dbReference type="InterPro" id="IPR001314">
    <property type="entry name" value="Peptidase_S1A"/>
</dbReference>
<protein>
    <recommendedName>
        <fullName evidence="6">Peptidase S1 domain-containing protein</fullName>
    </recommendedName>
</protein>
<evidence type="ECO:0000256" key="5">
    <source>
        <dbReference type="ARBA" id="ARBA00023157"/>
    </source>
</evidence>
<dbReference type="FunFam" id="2.40.10.10:FF:000073">
    <property type="entry name" value="Trypsin alpha"/>
    <property type="match status" value="1"/>
</dbReference>
<dbReference type="InterPro" id="IPR001254">
    <property type="entry name" value="Trypsin_dom"/>
</dbReference>
<dbReference type="PROSITE" id="PS50240">
    <property type="entry name" value="TRYPSIN_DOM"/>
    <property type="match status" value="1"/>
</dbReference>
<proteinExistence type="inferred from homology"/>
<dbReference type="SUPFAM" id="SSF50494">
    <property type="entry name" value="Trypsin-like serine proteases"/>
    <property type="match status" value="1"/>
</dbReference>
<comment type="similarity">
    <text evidence="1">Belongs to the peptidase S1 family.</text>
</comment>